<evidence type="ECO:0000313" key="2">
    <source>
        <dbReference type="EMBL" id="KIX15102.1"/>
    </source>
</evidence>
<dbReference type="Proteomes" id="UP000032233">
    <property type="component" value="Unassembled WGS sequence"/>
</dbReference>
<evidence type="ECO:0000256" key="1">
    <source>
        <dbReference type="SAM" id="MobiDB-lite"/>
    </source>
</evidence>
<dbReference type="PATRIC" id="fig|1429043.3.peg.1042"/>
<dbReference type="InterPro" id="IPR021973">
    <property type="entry name" value="SprA-related"/>
</dbReference>
<evidence type="ECO:0008006" key="4">
    <source>
        <dbReference type="Google" id="ProtNLM"/>
    </source>
</evidence>
<dbReference type="EMBL" id="AZAC01000004">
    <property type="protein sequence ID" value="KIX15102.1"/>
    <property type="molecule type" value="Genomic_DNA"/>
</dbReference>
<protein>
    <recommendedName>
        <fullName evidence="4">SrpA-related protein</fullName>
    </recommendedName>
</protein>
<keyword evidence="3" id="KW-1185">Reference proteome</keyword>
<dbReference type="Pfam" id="PF12118">
    <property type="entry name" value="SprA-related"/>
    <property type="match status" value="1"/>
</dbReference>
<comment type="caution">
    <text evidence="2">The sequence shown here is derived from an EMBL/GenBank/DDBJ whole genome shotgun (WGS) entry which is preliminary data.</text>
</comment>
<dbReference type="STRING" id="1429043.X474_04875"/>
<sequence>MREMKQRDQEVRAHEQAHIAAGGQYVGGGARFSFETGPDGRQYATGGEVSIDASEAQTPEATIQKAAIIQKAALAPASPSAQDRAVAAKAAQMGREAQTELSKEKQEQAELAARDLASKGFSPKNIGGAQENLEQGATTPAKGINRENPFPVPGTGDAPPPFSVRNKRLNLVI</sequence>
<dbReference type="InParanoid" id="A0A0D2GK21"/>
<proteinExistence type="predicted"/>
<accession>A0A0D2GK21</accession>
<name>A0A0D2GK21_9BACT</name>
<feature type="region of interest" description="Disordered" evidence="1">
    <location>
        <begin position="26"/>
        <end position="46"/>
    </location>
</feature>
<feature type="region of interest" description="Disordered" evidence="1">
    <location>
        <begin position="119"/>
        <end position="165"/>
    </location>
</feature>
<reference evidence="2 3" key="1">
    <citation type="submission" date="2013-11" db="EMBL/GenBank/DDBJ databases">
        <title>Metagenomic analysis of a methanogenic consortium involved in long chain n-alkane degradation.</title>
        <authorList>
            <person name="Davidova I.A."/>
            <person name="Callaghan A.V."/>
            <person name="Wawrik B."/>
            <person name="Pruitt S."/>
            <person name="Marks C."/>
            <person name="Duncan K.E."/>
            <person name="Suflita J.M."/>
        </authorList>
    </citation>
    <scope>NUCLEOTIDE SEQUENCE [LARGE SCALE GENOMIC DNA]</scope>
    <source>
        <strain evidence="2 3">SPR</strain>
    </source>
</reference>
<organism evidence="2 3">
    <name type="scientific">Dethiosulfatarculus sandiegensis</name>
    <dbReference type="NCBI Taxonomy" id="1429043"/>
    <lineage>
        <taxon>Bacteria</taxon>
        <taxon>Pseudomonadati</taxon>
        <taxon>Thermodesulfobacteriota</taxon>
        <taxon>Desulfarculia</taxon>
        <taxon>Desulfarculales</taxon>
        <taxon>Desulfarculaceae</taxon>
        <taxon>Dethiosulfatarculus</taxon>
    </lineage>
</organism>
<evidence type="ECO:0000313" key="3">
    <source>
        <dbReference type="Proteomes" id="UP000032233"/>
    </source>
</evidence>
<dbReference type="AlphaFoldDB" id="A0A0D2GK21"/>
<gene>
    <name evidence="2" type="ORF">X474_04875</name>
</gene>